<evidence type="ECO:0000313" key="6">
    <source>
        <dbReference type="EMBL" id="PWA41253.1"/>
    </source>
</evidence>
<feature type="compositionally biased region" description="Polar residues" evidence="4">
    <location>
        <begin position="434"/>
        <end position="443"/>
    </location>
</feature>
<comment type="similarity">
    <text evidence="1">Belongs to the peptidase C48 family.</text>
</comment>
<evidence type="ECO:0000256" key="3">
    <source>
        <dbReference type="ARBA" id="ARBA00022801"/>
    </source>
</evidence>
<dbReference type="PROSITE" id="PS50600">
    <property type="entry name" value="ULP_PROTEASE"/>
    <property type="match status" value="1"/>
</dbReference>
<evidence type="ECO:0000259" key="5">
    <source>
        <dbReference type="PROSITE" id="PS50600"/>
    </source>
</evidence>
<dbReference type="InterPro" id="IPR003653">
    <property type="entry name" value="Peptidase_C48_C"/>
</dbReference>
<reference evidence="6 7" key="1">
    <citation type="journal article" date="2018" name="Mol. Plant">
        <title>The genome of Artemisia annua provides insight into the evolution of Asteraceae family and artemisinin biosynthesis.</title>
        <authorList>
            <person name="Shen Q."/>
            <person name="Zhang L."/>
            <person name="Liao Z."/>
            <person name="Wang S."/>
            <person name="Yan T."/>
            <person name="Shi P."/>
            <person name="Liu M."/>
            <person name="Fu X."/>
            <person name="Pan Q."/>
            <person name="Wang Y."/>
            <person name="Lv Z."/>
            <person name="Lu X."/>
            <person name="Zhang F."/>
            <person name="Jiang W."/>
            <person name="Ma Y."/>
            <person name="Chen M."/>
            <person name="Hao X."/>
            <person name="Li L."/>
            <person name="Tang Y."/>
            <person name="Lv G."/>
            <person name="Zhou Y."/>
            <person name="Sun X."/>
            <person name="Brodelius P.E."/>
            <person name="Rose J.K.C."/>
            <person name="Tang K."/>
        </authorList>
    </citation>
    <scope>NUCLEOTIDE SEQUENCE [LARGE SCALE GENOMIC DNA]</scope>
    <source>
        <strain evidence="7">cv. Huhao1</strain>
        <tissue evidence="6">Leaf</tissue>
    </source>
</reference>
<name>A0A2U1KWZ7_ARTAN</name>
<dbReference type="Gene3D" id="3.40.395.10">
    <property type="entry name" value="Adenoviral Proteinase, Chain A"/>
    <property type="match status" value="2"/>
</dbReference>
<feature type="region of interest" description="Disordered" evidence="4">
    <location>
        <begin position="434"/>
        <end position="459"/>
    </location>
</feature>
<dbReference type="PANTHER" id="PTHR48449:SF1">
    <property type="entry name" value="DUF1985 DOMAIN-CONTAINING PROTEIN"/>
    <property type="match status" value="1"/>
</dbReference>
<keyword evidence="2" id="KW-0645">Protease</keyword>
<keyword evidence="3" id="KW-0378">Hydrolase</keyword>
<dbReference type="EMBL" id="PKPP01013200">
    <property type="protein sequence ID" value="PWA41253.1"/>
    <property type="molecule type" value="Genomic_DNA"/>
</dbReference>
<dbReference type="InterPro" id="IPR038765">
    <property type="entry name" value="Papain-like_cys_pep_sf"/>
</dbReference>
<gene>
    <name evidence="6" type="ORF">CTI12_AA555240</name>
</gene>
<dbReference type="GO" id="GO:0008234">
    <property type="term" value="F:cysteine-type peptidase activity"/>
    <property type="evidence" value="ECO:0007669"/>
    <property type="project" value="InterPro"/>
</dbReference>
<feature type="compositionally biased region" description="Acidic residues" evidence="4">
    <location>
        <begin position="257"/>
        <end position="267"/>
    </location>
</feature>
<dbReference type="GO" id="GO:0006508">
    <property type="term" value="P:proteolysis"/>
    <property type="evidence" value="ECO:0007669"/>
    <property type="project" value="UniProtKB-KW"/>
</dbReference>
<evidence type="ECO:0000256" key="4">
    <source>
        <dbReference type="SAM" id="MobiDB-lite"/>
    </source>
</evidence>
<dbReference type="SUPFAM" id="SSF54001">
    <property type="entry name" value="Cysteine proteinases"/>
    <property type="match status" value="2"/>
</dbReference>
<protein>
    <submittedName>
        <fullName evidence="6">Phospholipase-like protein</fullName>
    </submittedName>
</protein>
<dbReference type="Pfam" id="PF09331">
    <property type="entry name" value="DUF1985"/>
    <property type="match status" value="1"/>
</dbReference>
<evidence type="ECO:0000313" key="7">
    <source>
        <dbReference type="Proteomes" id="UP000245207"/>
    </source>
</evidence>
<feature type="region of interest" description="Disordered" evidence="4">
    <location>
        <begin position="981"/>
        <end position="1001"/>
    </location>
</feature>
<dbReference type="InterPro" id="IPR015410">
    <property type="entry name" value="DUF1985"/>
</dbReference>
<dbReference type="Pfam" id="PF02902">
    <property type="entry name" value="Peptidase_C48"/>
    <property type="match status" value="1"/>
</dbReference>
<accession>A0A2U1KWZ7</accession>
<sequence length="1348" mass="153475">MANLNPLYDVKISIWSSVKLLKEIKEKLQSKPKRESLFRSTVFGPWLDVPYASNDSLLMHYVLQHQVSVSNMCPDFPIIYHIGDHYLQFGRKEFCLITGFRFGKVVTPNGRKDSPFSDRVFPEKKTMAVKSVKGTDLLKLLRGDRWSSISDDDAVRVCLLIACELVFMGREDRNVIPNHIMALVEYFHEWNAFPWGEYMWEKFYTRTVNEINPTVDLFPTLQEMREPWFIASVNFIEGLLDRDTNCSQGKTKGGVDDQIDGDVDDEQRDGHDGDAVVSENGDGMECESVDGGERVDSGEGEKGQVDDRKDEGSVHGHGDGEEAVHASNVVQSDGVDGVNEPNKSNVASNFSIADLFQQINECKRRLALMEKRGARMMLAVAEVEDIRSRIEKLEGFLNVNANSEDVVNMSNVQPKHSQETDDQSYVNTLTSQLPPYQSHSCSKASDHNDPMTTVSPAHPDDCELLREPVKLMEIDQEDGNVDYNDSLFPNSSMLLVTRSPNDPEFILFNLFIYLLTFHFYNFENQTTVPPAGKDYGPDLTETVKPMEIDPEDGKVDYNDSQLYNSSMQFLIRSPDAPAFDAYPPVVVAAQSLLNLNKDQTVANAEEGHFTDQYLNLDNAEKNADEFSLDDIMEGEYIHEKDADTEGFAAEMVVPGCNPVNKQDIPVPNQDSENQTVNREYVNVVKPNQRPCLSKVFARVIGKQMKKKTTSPNVIKFQQAIAYNSLKRKKKRCFTVVKSDPVDQASNAPRVPKTRSMTVKATVLSPMVAEFQEKVVISSKPVPNFHKPVTRSSKPSITSLEPFQEDLSRPNARTTVNVPEHIRMFLREIKPSKFWFPWGICDNHLDLLVDLLWRFRPNEADWAVVSPHFSQAILAGVFPTYYSDGVRYPVPWKDVERVFFPVKEPDKHWVLAELHIATGVVTFYDSLGLEGHFTDQYLNLDNADKNADEFSLDDIMEGEYIHDKDADTEGFAAEMVVPGCNPVNKQDIPVPNQDSEMKKKTTSPNVIKFQQAIAYNSLKRKKKRYFTAVKSDPVDQASNAPRVPKTRSMTVKATVLSPMVAEFQEKVVISSKPVPNFHKPVTRSSKPSITSLEPFQEDLSRPNARTMVNVPEHIRMFFREIKPSKFWFPWGICDIHVDRRFLLALAGLDTFKKGWLTDNHLDLWVDLLWRFRPNEADWAVVSPHFSQAILAGVFPTYYSDGVRYPVPWKDVERVFFPVNEPDKHWVLAELHIATGVVTFYDSLGLVKSNRRSWWRTMKKDLPLRLISYLNQCGVLKSKSISIDTYDISYDFARVPVQGGLFGDCGVWVCLCLYRLCRNEELEVQDPVQAALAYRERMLDYYFENKVETK</sequence>
<proteinExistence type="inferred from homology"/>
<feature type="compositionally biased region" description="Basic and acidic residues" evidence="4">
    <location>
        <begin position="291"/>
        <end position="323"/>
    </location>
</feature>
<feature type="region of interest" description="Disordered" evidence="4">
    <location>
        <begin position="246"/>
        <end position="323"/>
    </location>
</feature>
<evidence type="ECO:0000256" key="1">
    <source>
        <dbReference type="ARBA" id="ARBA00005234"/>
    </source>
</evidence>
<dbReference type="PANTHER" id="PTHR48449">
    <property type="entry name" value="DUF1985 DOMAIN-CONTAINING PROTEIN"/>
    <property type="match status" value="1"/>
</dbReference>
<comment type="caution">
    <text evidence="6">The sequence shown here is derived from an EMBL/GenBank/DDBJ whole genome shotgun (WGS) entry which is preliminary data.</text>
</comment>
<evidence type="ECO:0000256" key="2">
    <source>
        <dbReference type="ARBA" id="ARBA00022670"/>
    </source>
</evidence>
<organism evidence="6 7">
    <name type="scientific">Artemisia annua</name>
    <name type="common">Sweet wormwood</name>
    <dbReference type="NCBI Taxonomy" id="35608"/>
    <lineage>
        <taxon>Eukaryota</taxon>
        <taxon>Viridiplantae</taxon>
        <taxon>Streptophyta</taxon>
        <taxon>Embryophyta</taxon>
        <taxon>Tracheophyta</taxon>
        <taxon>Spermatophyta</taxon>
        <taxon>Magnoliopsida</taxon>
        <taxon>eudicotyledons</taxon>
        <taxon>Gunneridae</taxon>
        <taxon>Pentapetalae</taxon>
        <taxon>asterids</taxon>
        <taxon>campanulids</taxon>
        <taxon>Asterales</taxon>
        <taxon>Asteraceae</taxon>
        <taxon>Asteroideae</taxon>
        <taxon>Anthemideae</taxon>
        <taxon>Artemisiinae</taxon>
        <taxon>Artemisia</taxon>
    </lineage>
</organism>
<dbReference type="Proteomes" id="UP000245207">
    <property type="component" value="Unassembled WGS sequence"/>
</dbReference>
<dbReference type="OrthoDB" id="1839353at2759"/>
<feature type="domain" description="Ubiquitin-like protease family profile" evidence="5">
    <location>
        <begin position="1134"/>
        <end position="1314"/>
    </location>
</feature>
<keyword evidence="7" id="KW-1185">Reference proteome</keyword>